<proteinExistence type="inferred from homology"/>
<dbReference type="SUPFAM" id="SSF56994">
    <property type="entry name" value="Insulin-like"/>
    <property type="match status" value="1"/>
</dbReference>
<evidence type="ECO:0008006" key="5">
    <source>
        <dbReference type="Google" id="ProtNLM"/>
    </source>
</evidence>
<dbReference type="AlphaFoldDB" id="A0A8S1FBR9"/>
<evidence type="ECO:0000256" key="2">
    <source>
        <dbReference type="ARBA" id="ARBA00022729"/>
    </source>
</evidence>
<accession>A0A8S1FBR9</accession>
<dbReference type="PROSITE" id="PS00262">
    <property type="entry name" value="INSULIN"/>
    <property type="match status" value="1"/>
</dbReference>
<dbReference type="Proteomes" id="UP000494206">
    <property type="component" value="Unassembled WGS sequence"/>
</dbReference>
<sequence length="99" mass="11804">MIEMYAQVCTEEVAERACVIDLDNRVGLSELCCWKGCSINDMMSYCCTMPERNNVEKVDDSQPIFHFKQRIEDELKERRKQMDMLDLFKHIREDFRGLM</sequence>
<comment type="caution">
    <text evidence="3">The sequence shown here is derived from an EMBL/GenBank/DDBJ whole genome shotgun (WGS) entry which is preliminary data.</text>
</comment>
<comment type="similarity">
    <text evidence="1">Belongs to the insulin family.</text>
</comment>
<dbReference type="InterPro" id="IPR022353">
    <property type="entry name" value="Insulin_CS"/>
</dbReference>
<keyword evidence="4" id="KW-1185">Reference proteome</keyword>
<evidence type="ECO:0000256" key="1">
    <source>
        <dbReference type="ARBA" id="ARBA00009034"/>
    </source>
</evidence>
<keyword evidence="2" id="KW-0732">Signal</keyword>
<protein>
    <recommendedName>
        <fullName evidence="5">Insulin-like domain-containing protein</fullName>
    </recommendedName>
</protein>
<evidence type="ECO:0000313" key="4">
    <source>
        <dbReference type="Proteomes" id="UP000494206"/>
    </source>
</evidence>
<evidence type="ECO:0000313" key="3">
    <source>
        <dbReference type="EMBL" id="CAB3410109.1"/>
    </source>
</evidence>
<gene>
    <name evidence="3" type="ORF">CBOVIS_LOCUS11673</name>
</gene>
<name>A0A8S1FBR9_9PELO</name>
<reference evidence="3 4" key="1">
    <citation type="submission" date="2020-04" db="EMBL/GenBank/DDBJ databases">
        <authorList>
            <person name="Laetsch R D."/>
            <person name="Stevens L."/>
            <person name="Kumar S."/>
            <person name="Blaxter L. M."/>
        </authorList>
    </citation>
    <scope>NUCLEOTIDE SEQUENCE [LARGE SCALE GENOMIC DNA]</scope>
</reference>
<organism evidence="3 4">
    <name type="scientific">Caenorhabditis bovis</name>
    <dbReference type="NCBI Taxonomy" id="2654633"/>
    <lineage>
        <taxon>Eukaryota</taxon>
        <taxon>Metazoa</taxon>
        <taxon>Ecdysozoa</taxon>
        <taxon>Nematoda</taxon>
        <taxon>Chromadorea</taxon>
        <taxon>Rhabditida</taxon>
        <taxon>Rhabditina</taxon>
        <taxon>Rhabditomorpha</taxon>
        <taxon>Rhabditoidea</taxon>
        <taxon>Rhabditidae</taxon>
        <taxon>Peloderinae</taxon>
        <taxon>Caenorhabditis</taxon>
    </lineage>
</organism>
<dbReference type="InterPro" id="IPR036438">
    <property type="entry name" value="Insulin-like_sf"/>
</dbReference>
<dbReference type="EMBL" id="CADEPM010000010">
    <property type="protein sequence ID" value="CAB3410109.1"/>
    <property type="molecule type" value="Genomic_DNA"/>
</dbReference>